<proteinExistence type="predicted"/>
<sequence>MAHGSKNSFFFSTMQVEDPIDSTFCRLHSEEHTVLQFLAALQLELLREKSEEEDNGIESSFLFPSFDFLDSAIIASYVVGKKGKIKIK</sequence>
<gene>
    <name evidence="1" type="ORF">CDAR_476021</name>
</gene>
<accession>A0AAV4P8V2</accession>
<dbReference type="AlphaFoldDB" id="A0AAV4P8V2"/>
<reference evidence="1 2" key="1">
    <citation type="submission" date="2021-06" db="EMBL/GenBank/DDBJ databases">
        <title>Caerostris darwini draft genome.</title>
        <authorList>
            <person name="Kono N."/>
            <person name="Arakawa K."/>
        </authorList>
    </citation>
    <scope>NUCLEOTIDE SEQUENCE [LARGE SCALE GENOMIC DNA]</scope>
</reference>
<name>A0AAV4P8V2_9ARAC</name>
<evidence type="ECO:0000313" key="2">
    <source>
        <dbReference type="Proteomes" id="UP001054837"/>
    </source>
</evidence>
<organism evidence="1 2">
    <name type="scientific">Caerostris darwini</name>
    <dbReference type="NCBI Taxonomy" id="1538125"/>
    <lineage>
        <taxon>Eukaryota</taxon>
        <taxon>Metazoa</taxon>
        <taxon>Ecdysozoa</taxon>
        <taxon>Arthropoda</taxon>
        <taxon>Chelicerata</taxon>
        <taxon>Arachnida</taxon>
        <taxon>Araneae</taxon>
        <taxon>Araneomorphae</taxon>
        <taxon>Entelegynae</taxon>
        <taxon>Araneoidea</taxon>
        <taxon>Araneidae</taxon>
        <taxon>Caerostris</taxon>
    </lineage>
</organism>
<keyword evidence="2" id="KW-1185">Reference proteome</keyword>
<comment type="caution">
    <text evidence="1">The sequence shown here is derived from an EMBL/GenBank/DDBJ whole genome shotgun (WGS) entry which is preliminary data.</text>
</comment>
<dbReference type="Proteomes" id="UP001054837">
    <property type="component" value="Unassembled WGS sequence"/>
</dbReference>
<protein>
    <submittedName>
        <fullName evidence="1">Uncharacterized protein</fullName>
    </submittedName>
</protein>
<evidence type="ECO:0000313" key="1">
    <source>
        <dbReference type="EMBL" id="GIX93433.1"/>
    </source>
</evidence>
<dbReference type="EMBL" id="BPLQ01002493">
    <property type="protein sequence ID" value="GIX93433.1"/>
    <property type="molecule type" value="Genomic_DNA"/>
</dbReference>